<dbReference type="RefSeq" id="YP_008242023.1">
    <property type="nucleotide sequence ID" value="NC_021802.1"/>
</dbReference>
<protein>
    <submittedName>
        <fullName evidence="1">Uncharacterized protein</fullName>
    </submittedName>
</protein>
<keyword evidence="2" id="KW-1185">Reference proteome</keyword>
<dbReference type="EMBL" id="KC821618">
    <property type="protein sequence ID" value="AGO48445.1"/>
    <property type="molecule type" value="Genomic_DNA"/>
</dbReference>
<gene>
    <name evidence="1" type="ORF">Phi10:1_gp105</name>
</gene>
<evidence type="ECO:0000313" key="2">
    <source>
        <dbReference type="Proteomes" id="UP000014711"/>
    </source>
</evidence>
<accession>S0A0W3</accession>
<reference evidence="1 2" key="1">
    <citation type="journal article" date="2013" name="Proc. Natl. Acad. Sci. U.S.A.">
        <title>Twelve previously unknown phage genera are ubiquitous in global oceans.</title>
        <authorList>
            <person name="Holmfeldt K."/>
            <person name="Solonenko N."/>
            <person name="Shah M."/>
            <person name="Corrier K."/>
            <person name="Riemann L."/>
            <person name="Verberkmoes N.C."/>
            <person name="Sullivan M.B."/>
        </authorList>
    </citation>
    <scope>NUCLEOTIDE SEQUENCE [LARGE SCALE GENOMIC DNA]</scope>
    <source>
        <strain evidence="1">Phi10:1</strain>
    </source>
</reference>
<proteinExistence type="predicted"/>
<dbReference type="KEGG" id="vg:16796995"/>
<reference evidence="2" key="2">
    <citation type="submission" date="2013-03" db="EMBL/GenBank/DDBJ databases">
        <title>The Cellulophaga phages: a novel, diverse, and globally ubiquitous model system.</title>
        <authorList>
            <person name="Holmfeldt K."/>
            <person name="Solonenko N."/>
            <person name="Shah M."/>
            <person name="Corrier K."/>
            <person name="Riemann L."/>
            <person name="VerBerkmoes N.C."/>
            <person name="Sullivan M.B."/>
        </authorList>
    </citation>
    <scope>NUCLEOTIDE SEQUENCE [LARGE SCALE GENOMIC DNA]</scope>
</reference>
<evidence type="ECO:0000313" key="1">
    <source>
        <dbReference type="EMBL" id="AGO48445.1"/>
    </source>
</evidence>
<organism evidence="1 2">
    <name type="scientific">Cellulophaga phage phi10:1</name>
    <dbReference type="NCBI Taxonomy" id="1327981"/>
    <lineage>
        <taxon>Viruses</taxon>
        <taxon>Duplodnaviria</taxon>
        <taxon>Heunggongvirae</taxon>
        <taxon>Uroviricota</taxon>
        <taxon>Caudoviricetes</taxon>
        <taxon>Assiduviridae</taxon>
        <taxon>Cebadecemvirus</taxon>
        <taxon>Cebadecemvirus phi10una</taxon>
    </lineage>
</organism>
<dbReference type="Proteomes" id="UP000014711">
    <property type="component" value="Segment"/>
</dbReference>
<sequence length="62" mass="7004">MASILEISTEKGRLKSGQFITYKGDEDCTVYDIVSVDKITCFYPSEDGTLITIDVKDNYLIF</sequence>
<dbReference type="GeneID" id="16796995"/>
<name>S0A0W3_9CAUD</name>